<evidence type="ECO:0000313" key="1">
    <source>
        <dbReference type="EMBL" id="HHO74413.1"/>
    </source>
</evidence>
<dbReference type="EMBL" id="DSAC01000093">
    <property type="protein sequence ID" value="HHO74413.1"/>
    <property type="molecule type" value="Genomic_DNA"/>
</dbReference>
<comment type="caution">
    <text evidence="1">The sequence shown here is derived from an EMBL/GenBank/DDBJ whole genome shotgun (WGS) entry which is preliminary data.</text>
</comment>
<dbReference type="Pfam" id="PF09700">
    <property type="entry name" value="Cas_Cmr3"/>
    <property type="match status" value="1"/>
</dbReference>
<dbReference type="InterPro" id="IPR019117">
    <property type="entry name" value="CRISPR-assoc_protein_Cmr3"/>
</dbReference>
<proteinExistence type="predicted"/>
<reference evidence="1" key="1">
    <citation type="journal article" date="2020" name="mSystems">
        <title>Genome- and Community-Level Interaction Insights into Carbon Utilization and Element Cycling Functions of Hydrothermarchaeota in Hydrothermal Sediment.</title>
        <authorList>
            <person name="Zhou Z."/>
            <person name="Liu Y."/>
            <person name="Xu W."/>
            <person name="Pan J."/>
            <person name="Luo Z.H."/>
            <person name="Li M."/>
        </authorList>
    </citation>
    <scope>NUCLEOTIDE SEQUENCE [LARGE SCALE GENOMIC DNA]</scope>
    <source>
        <strain evidence="1">SpSt-114</strain>
    </source>
</reference>
<dbReference type="NCBIfam" id="TIGR01888">
    <property type="entry name" value="cas_cmr3"/>
    <property type="match status" value="1"/>
</dbReference>
<accession>A0A7C5X1I4</accession>
<protein>
    <submittedName>
        <fullName evidence="1">Type III-B CRISPR module-associated protein Cmr3</fullName>
    </submittedName>
</protein>
<dbReference type="AlphaFoldDB" id="A0A7C5X1I4"/>
<dbReference type="InterPro" id="IPR010165">
    <property type="entry name" value="CRISPR-Cmr3_IIIB"/>
</dbReference>
<gene>
    <name evidence="1" type="primary">cmr3</name>
    <name evidence="1" type="ORF">ENN04_07275</name>
</gene>
<organism evidence="1">
    <name type="scientific">Thermocrinis ruber</name>
    <dbReference type="NCBI Taxonomy" id="75906"/>
    <lineage>
        <taxon>Bacteria</taxon>
        <taxon>Pseudomonadati</taxon>
        <taxon>Aquificota</taxon>
        <taxon>Aquificia</taxon>
        <taxon>Aquificales</taxon>
        <taxon>Aquificaceae</taxon>
        <taxon>Thermocrinis</taxon>
    </lineage>
</organism>
<name>A0A7C5X1I4_9AQUI</name>
<sequence>MKLLELTPEDALTFGGLKNFTAGESHYQQTTFPPPIMRFFSLGKEQGLKPLKIAGVFIKHQEKLFLPLPADCLKKRKEKGEKIYVPRWDEELKRPFIEPFEREKDKVELLNLEQAEGFCSFSDFREHYAKGENFEVKYNEIFREEERVGVKLNYDKRVAEDRHLYSRIYLRFKNSHIVLLVEDNVNEAFLSTVGGERKYAKVKPAEDEFINFLKESVDIKRDKLYKFYSTTHLYADLKSEIKLNGNIKFKVEWVSSLPPEWVSGYKKPFLYMLRPGTVLWLRALEDGMCERLCQVSSGSEVIKYNGGTKDLLKRGWNSGILLEVEP</sequence>